<evidence type="ECO:0000313" key="5">
    <source>
        <dbReference type="Proteomes" id="UP000501058"/>
    </source>
</evidence>
<organism evidence="3 5">
    <name type="scientific">Propioniciclava coleopterorum</name>
    <dbReference type="NCBI Taxonomy" id="2714937"/>
    <lineage>
        <taxon>Bacteria</taxon>
        <taxon>Bacillati</taxon>
        <taxon>Actinomycetota</taxon>
        <taxon>Actinomycetes</taxon>
        <taxon>Propionibacteriales</taxon>
        <taxon>Propionibacteriaceae</taxon>
        <taxon>Propioniciclava</taxon>
    </lineage>
</organism>
<dbReference type="KEGG" id="prv:G7070_07840"/>
<dbReference type="EMBL" id="CP049865">
    <property type="protein sequence ID" value="QIK72193.1"/>
    <property type="molecule type" value="Genomic_DNA"/>
</dbReference>
<dbReference type="InterPro" id="IPR003346">
    <property type="entry name" value="Transposase_20"/>
</dbReference>
<dbReference type="InterPro" id="IPR047650">
    <property type="entry name" value="Transpos_IS110"/>
</dbReference>
<dbReference type="Pfam" id="PF01548">
    <property type="entry name" value="DEDD_Tnp_IS110"/>
    <property type="match status" value="1"/>
</dbReference>
<dbReference type="NCBIfam" id="NF033542">
    <property type="entry name" value="transpos_IS110"/>
    <property type="match status" value="1"/>
</dbReference>
<dbReference type="PANTHER" id="PTHR33055">
    <property type="entry name" value="TRANSPOSASE FOR INSERTION SEQUENCE ELEMENT IS1111A"/>
    <property type="match status" value="1"/>
</dbReference>
<dbReference type="GO" id="GO:0004803">
    <property type="term" value="F:transposase activity"/>
    <property type="evidence" value="ECO:0007669"/>
    <property type="project" value="InterPro"/>
</dbReference>
<name>A0A6G7Y5W4_9ACTN</name>
<dbReference type="InterPro" id="IPR002525">
    <property type="entry name" value="Transp_IS110-like_N"/>
</dbReference>
<accession>A0A6G7Y5W4</accession>
<dbReference type="PANTHER" id="PTHR33055:SF3">
    <property type="entry name" value="PUTATIVE TRANSPOSASE FOR IS117-RELATED"/>
    <property type="match status" value="1"/>
</dbReference>
<proteinExistence type="predicted"/>
<evidence type="ECO:0000313" key="4">
    <source>
        <dbReference type="EMBL" id="QIK72193.1"/>
    </source>
</evidence>
<dbReference type="RefSeq" id="WP_166233267.1">
    <property type="nucleotide sequence ID" value="NZ_CP049865.1"/>
</dbReference>
<evidence type="ECO:0000313" key="3">
    <source>
        <dbReference type="EMBL" id="QIK72190.1"/>
    </source>
</evidence>
<keyword evidence="5" id="KW-1185">Reference proteome</keyword>
<protein>
    <submittedName>
        <fullName evidence="3">IS110 family transposase</fullName>
    </submittedName>
</protein>
<dbReference type="GO" id="GO:0006313">
    <property type="term" value="P:DNA transposition"/>
    <property type="evidence" value="ECO:0007669"/>
    <property type="project" value="InterPro"/>
</dbReference>
<evidence type="ECO:0000259" key="2">
    <source>
        <dbReference type="Pfam" id="PF02371"/>
    </source>
</evidence>
<feature type="domain" description="Transposase IS110-like N-terminal" evidence="1">
    <location>
        <begin position="11"/>
        <end position="165"/>
    </location>
</feature>
<sequence length="404" mass="43587">MHNDLGFDIWCGLDVGKQAHHACALDAAGKKVFDKPLPQDQSKLEDLFTRLSEHGRVLVIVDQPNTIGALPIAVARSMGIQVAYLPGLAMRRAADLYPGNAKTDARDAFVIADAARTMPHTLRRVDLGEETLAELKVLVGFDEDLAAEATRLSNRIRGLLTQIHPALERVVGPRLATRQGLAVIEQLGGPQGMTAASKSKLLRVITKANPRHAQNFADAITQTLSEQTVVVAGTAAAEQVLPKLAASLPQTWDQRSELAAQVEKVVDAHPLAEVLTSMPGVGVRTAARILLDVGDASLFPTAGHLAAYAGLAPVTHRSGTSIRGEFPARSGNKHLKRALFLSSFAALRSDPVSRAYYDRKRAQGKKHNAALICLSRRRVDVLFAMLRNREPYRAPNPTPQPLAA</sequence>
<reference evidence="3 5" key="1">
    <citation type="submission" date="2020-03" db="EMBL/GenBank/DDBJ databases">
        <title>Propioniciclava sp. nov., isolated from Hydrophilus acuminatus.</title>
        <authorList>
            <person name="Hyun D.-W."/>
            <person name="Bae J.-W."/>
        </authorList>
    </citation>
    <scope>NUCLEOTIDE SEQUENCE [LARGE SCALE GENOMIC DNA]</scope>
    <source>
        <strain evidence="3 5">HDW11</strain>
    </source>
</reference>
<dbReference type="GO" id="GO:0003677">
    <property type="term" value="F:DNA binding"/>
    <property type="evidence" value="ECO:0007669"/>
    <property type="project" value="InterPro"/>
</dbReference>
<evidence type="ECO:0000259" key="1">
    <source>
        <dbReference type="Pfam" id="PF01548"/>
    </source>
</evidence>
<feature type="domain" description="Transposase IS116/IS110/IS902 C-terminal" evidence="2">
    <location>
        <begin position="273"/>
        <end position="357"/>
    </location>
</feature>
<dbReference type="AlphaFoldDB" id="A0A6G7Y5W4"/>
<gene>
    <name evidence="3" type="ORF">G7070_07820</name>
    <name evidence="4" type="ORF">G7070_07840</name>
</gene>
<dbReference type="Proteomes" id="UP000501058">
    <property type="component" value="Chromosome"/>
</dbReference>
<dbReference type="Pfam" id="PF02371">
    <property type="entry name" value="Transposase_20"/>
    <property type="match status" value="1"/>
</dbReference>
<dbReference type="KEGG" id="prv:G7070_07820"/>
<dbReference type="EMBL" id="CP049865">
    <property type="protein sequence ID" value="QIK72190.1"/>
    <property type="molecule type" value="Genomic_DNA"/>
</dbReference>